<feature type="compositionally biased region" description="Basic and acidic residues" evidence="1">
    <location>
        <begin position="1"/>
        <end position="10"/>
    </location>
</feature>
<sequence length="43" mass="4781">SEEMSHTFKNERKRQRLVPNQKGVDGEGGNVKCKAGLNNPVEV</sequence>
<reference evidence="2" key="1">
    <citation type="submission" date="2014-05" db="EMBL/GenBank/DDBJ databases">
        <title>The transcriptome of the halophilic microalga Tetraselmis sp. GSL018 isolated from the Great Salt Lake, Utah.</title>
        <authorList>
            <person name="Jinkerson R.E."/>
            <person name="D'Adamo S."/>
            <person name="Posewitz M.C."/>
        </authorList>
    </citation>
    <scope>NUCLEOTIDE SEQUENCE</scope>
    <source>
        <strain evidence="2">GSL018</strain>
    </source>
</reference>
<dbReference type="EMBL" id="GBEZ01010931">
    <property type="protein sequence ID" value="JAC74801.1"/>
    <property type="molecule type" value="Transcribed_RNA"/>
</dbReference>
<proteinExistence type="predicted"/>
<name>A0A061RW53_9CHLO</name>
<protein>
    <submittedName>
        <fullName evidence="2">Uncharacterized protein</fullName>
    </submittedName>
</protein>
<feature type="region of interest" description="Disordered" evidence="1">
    <location>
        <begin position="1"/>
        <end position="43"/>
    </location>
</feature>
<evidence type="ECO:0000313" key="2">
    <source>
        <dbReference type="EMBL" id="JAC74801.1"/>
    </source>
</evidence>
<accession>A0A061RW53</accession>
<organism evidence="2">
    <name type="scientific">Tetraselmis sp. GSL018</name>
    <dbReference type="NCBI Taxonomy" id="582737"/>
    <lineage>
        <taxon>Eukaryota</taxon>
        <taxon>Viridiplantae</taxon>
        <taxon>Chlorophyta</taxon>
        <taxon>core chlorophytes</taxon>
        <taxon>Chlorodendrophyceae</taxon>
        <taxon>Chlorodendrales</taxon>
        <taxon>Chlorodendraceae</taxon>
        <taxon>Tetraselmis</taxon>
    </lineage>
</organism>
<gene>
    <name evidence="2" type="ORF">TSPGSL018_24963</name>
</gene>
<feature type="non-terminal residue" evidence="2">
    <location>
        <position position="1"/>
    </location>
</feature>
<evidence type="ECO:0000256" key="1">
    <source>
        <dbReference type="SAM" id="MobiDB-lite"/>
    </source>
</evidence>
<dbReference type="AlphaFoldDB" id="A0A061RW53"/>